<evidence type="ECO:0000313" key="2">
    <source>
        <dbReference type="EMBL" id="SIT86704.1"/>
    </source>
</evidence>
<feature type="region of interest" description="Disordered" evidence="1">
    <location>
        <begin position="1"/>
        <end position="60"/>
    </location>
</feature>
<organism evidence="2 3">
    <name type="scientific">Pontibaca methylaminivorans</name>
    <dbReference type="NCBI Taxonomy" id="515897"/>
    <lineage>
        <taxon>Bacteria</taxon>
        <taxon>Pseudomonadati</taxon>
        <taxon>Pseudomonadota</taxon>
        <taxon>Alphaproteobacteria</taxon>
        <taxon>Rhodobacterales</taxon>
        <taxon>Roseobacteraceae</taxon>
        <taxon>Pontibaca</taxon>
    </lineage>
</organism>
<sequence length="60" mass="6739">MGMNGPFDLEGESRKFNTPRKAQQDKMRKAETQDTAEELRRENEPNAGGGNRESGDRSGR</sequence>
<evidence type="ECO:0000313" key="3">
    <source>
        <dbReference type="Proteomes" id="UP000192455"/>
    </source>
</evidence>
<name>A0A1R3X7P5_9RHOB</name>
<accession>A0A1R3X7P5</accession>
<dbReference type="EMBL" id="FTPS01000002">
    <property type="protein sequence ID" value="SIT86704.1"/>
    <property type="molecule type" value="Genomic_DNA"/>
</dbReference>
<reference evidence="2 3" key="1">
    <citation type="submission" date="2017-01" db="EMBL/GenBank/DDBJ databases">
        <authorList>
            <person name="Mah S.A."/>
            <person name="Swanson W.J."/>
            <person name="Moy G.W."/>
            <person name="Vacquier V.D."/>
        </authorList>
    </citation>
    <scope>NUCLEOTIDE SEQUENCE [LARGE SCALE GENOMIC DNA]</scope>
    <source>
        <strain evidence="2 3">DSM 21219</strain>
    </source>
</reference>
<dbReference type="Proteomes" id="UP000192455">
    <property type="component" value="Unassembled WGS sequence"/>
</dbReference>
<keyword evidence="3" id="KW-1185">Reference proteome</keyword>
<dbReference type="AlphaFoldDB" id="A0A1R3X7P5"/>
<evidence type="ECO:0000256" key="1">
    <source>
        <dbReference type="SAM" id="MobiDB-lite"/>
    </source>
</evidence>
<feature type="compositionally biased region" description="Basic and acidic residues" evidence="1">
    <location>
        <begin position="22"/>
        <end position="44"/>
    </location>
</feature>
<gene>
    <name evidence="2" type="ORF">SAMN05421849_2380</name>
</gene>
<dbReference type="STRING" id="515897.SAMN05421849_2380"/>
<proteinExistence type="predicted"/>
<protein>
    <submittedName>
        <fullName evidence="2">Uncharacterized protein</fullName>
    </submittedName>
</protein>